<comment type="caution">
    <text evidence="1">The sequence shown here is derived from an EMBL/GenBank/DDBJ whole genome shotgun (WGS) entry which is preliminary data.</text>
</comment>
<dbReference type="EMBL" id="CM047580">
    <property type="protein sequence ID" value="KAI9921712.1"/>
    <property type="molecule type" value="Genomic_DNA"/>
</dbReference>
<protein>
    <submittedName>
        <fullName evidence="1">Uncharacterized protein</fullName>
    </submittedName>
</protein>
<sequence>MNLPCKSHNWPMVGVFDDIYAIWDSHPMGHFTASSLLEPSIFCRPYRSILDILTKMCPGIPLLKYPARSIAFLLFPAQCNSNRTNIVDRIEEDADPPWKKWCKVPDVVIGDLSEVCLFLLVERFQVHLRPQVRIEIVGHLLEDVRKLCWDLDIRQVLGWVIFSDASANKNLQFGALLPFAVR</sequence>
<evidence type="ECO:0000313" key="1">
    <source>
        <dbReference type="EMBL" id="KAI9921712.1"/>
    </source>
</evidence>
<reference evidence="1 2" key="1">
    <citation type="journal article" date="2022" name="bioRxiv">
        <title>The genome of the oomycete Peronosclerospora sorghi, a cosmopolitan pathogen of maize and sorghum, is inflated with dispersed pseudogenes.</title>
        <authorList>
            <person name="Fletcher K."/>
            <person name="Martin F."/>
            <person name="Isakeit T."/>
            <person name="Cavanaugh K."/>
            <person name="Magill C."/>
            <person name="Michelmore R."/>
        </authorList>
    </citation>
    <scope>NUCLEOTIDE SEQUENCE [LARGE SCALE GENOMIC DNA]</scope>
    <source>
        <strain evidence="1">P6</strain>
    </source>
</reference>
<accession>A0ACC0WSI2</accession>
<keyword evidence="2" id="KW-1185">Reference proteome</keyword>
<organism evidence="1 2">
    <name type="scientific">Peronosclerospora sorghi</name>
    <dbReference type="NCBI Taxonomy" id="230839"/>
    <lineage>
        <taxon>Eukaryota</taxon>
        <taxon>Sar</taxon>
        <taxon>Stramenopiles</taxon>
        <taxon>Oomycota</taxon>
        <taxon>Peronosporomycetes</taxon>
        <taxon>Peronosporales</taxon>
        <taxon>Peronosporaceae</taxon>
        <taxon>Peronosclerospora</taxon>
    </lineage>
</organism>
<gene>
    <name evidence="1" type="ORF">PsorP6_000758</name>
</gene>
<dbReference type="Proteomes" id="UP001163321">
    <property type="component" value="Chromosome 1"/>
</dbReference>
<proteinExistence type="predicted"/>
<evidence type="ECO:0000313" key="2">
    <source>
        <dbReference type="Proteomes" id="UP001163321"/>
    </source>
</evidence>
<name>A0ACC0WSI2_9STRA</name>